<dbReference type="RefSeq" id="WP_116687119.1">
    <property type="nucleotide sequence ID" value="NZ_CAWNYD010000003.1"/>
</dbReference>
<accession>A0A2V1GXR0</accession>
<dbReference type="Proteomes" id="UP000244906">
    <property type="component" value="Unassembled WGS sequence"/>
</dbReference>
<evidence type="ECO:0000313" key="2">
    <source>
        <dbReference type="EMBL" id="PVZ69788.1"/>
    </source>
</evidence>
<gene>
    <name evidence="2" type="ORF">DC094_10895</name>
</gene>
<sequence>MDPSAAPIETLSTEMWFEILIHLDFQSLMRVKRVSKKIFCIVESPLFQQRYLGKDLSCQIPQSHPHGRMLLASDVKLFFQLLRLPVFPTHQATLLFQSLRSNPALNSPAFSVTTPIALENYPSSITRVNSIATSNSNKWLAATFLASDKLSIWVFNLRNKQSWELGTIPKSNHALTFGNDCLYSGGANQITAWSLDPSARERKLNHCTVNNQKNIETLLFDESTLTGVSHSKQGKTAILWPNNLQQSSVTLIKGRATHLFKAHIPGMMYYSSSQFNALTDEITSKLIYQKFTCGVKNEPIETHFLGNIQCAAVHSNEESIFIFCQKQLSHWSPLTSTVTTFNYTTPLDFKPNMSRFTNTTPKSSLFFSNNNQEIYLVRIDGSLIRFNLETKEHFAHPNFTLAGSQPYDGITELPASHLTYRSSVGLISQKVNSQGQNEGAIHKHPSLSNTDDLNISRYIISPCGTSLIQISPTGISICNAVPMPVLVKMLKAHIHDTSQSESSSVAGPQ</sequence>
<dbReference type="SUPFAM" id="SSF81383">
    <property type="entry name" value="F-box domain"/>
    <property type="match status" value="1"/>
</dbReference>
<reference evidence="2 3" key="1">
    <citation type="submission" date="2018-04" db="EMBL/GenBank/DDBJ databases">
        <title>Thalassorhabdus spongiae gen. nov., sp. nov., isolated from a marine sponge in South-West Iceland.</title>
        <authorList>
            <person name="Knobloch S."/>
            <person name="Daussin A."/>
            <person name="Johannsson R."/>
            <person name="Marteinsson V.T."/>
        </authorList>
    </citation>
    <scope>NUCLEOTIDE SEQUENCE [LARGE SCALE GENOMIC DNA]</scope>
    <source>
        <strain evidence="2 3">Hp12</strain>
    </source>
</reference>
<evidence type="ECO:0000313" key="3">
    <source>
        <dbReference type="Proteomes" id="UP000244906"/>
    </source>
</evidence>
<dbReference type="InterPro" id="IPR036047">
    <property type="entry name" value="F-box-like_dom_sf"/>
</dbReference>
<comment type="caution">
    <text evidence="2">The sequence shown here is derived from an EMBL/GenBank/DDBJ whole genome shotgun (WGS) entry which is preliminary data.</text>
</comment>
<dbReference type="InterPro" id="IPR001810">
    <property type="entry name" value="F-box_dom"/>
</dbReference>
<proteinExistence type="predicted"/>
<dbReference type="PROSITE" id="PS50181">
    <property type="entry name" value="FBOX"/>
    <property type="match status" value="1"/>
</dbReference>
<dbReference type="Pfam" id="PF00646">
    <property type="entry name" value="F-box"/>
    <property type="match status" value="1"/>
</dbReference>
<feature type="domain" description="F-box" evidence="1">
    <location>
        <begin position="5"/>
        <end position="50"/>
    </location>
</feature>
<evidence type="ECO:0000259" key="1">
    <source>
        <dbReference type="PROSITE" id="PS50181"/>
    </source>
</evidence>
<dbReference type="SMART" id="SM00256">
    <property type="entry name" value="FBOX"/>
    <property type="match status" value="1"/>
</dbReference>
<name>A0A2V1GXR0_9GAMM</name>
<organism evidence="2 3">
    <name type="scientific">Pelagibaculum spongiae</name>
    <dbReference type="NCBI Taxonomy" id="2080658"/>
    <lineage>
        <taxon>Bacteria</taxon>
        <taxon>Pseudomonadati</taxon>
        <taxon>Pseudomonadota</taxon>
        <taxon>Gammaproteobacteria</taxon>
        <taxon>Oceanospirillales</taxon>
        <taxon>Pelagibaculum</taxon>
    </lineage>
</organism>
<dbReference type="EMBL" id="QDDL01000003">
    <property type="protein sequence ID" value="PVZ69788.1"/>
    <property type="molecule type" value="Genomic_DNA"/>
</dbReference>
<keyword evidence="3" id="KW-1185">Reference proteome</keyword>
<dbReference type="SUPFAM" id="SSF69322">
    <property type="entry name" value="Tricorn protease domain 2"/>
    <property type="match status" value="1"/>
</dbReference>
<protein>
    <recommendedName>
        <fullName evidence="1">F-box domain-containing protein</fullName>
    </recommendedName>
</protein>
<dbReference type="AlphaFoldDB" id="A0A2V1GXR0"/>